<protein>
    <recommendedName>
        <fullName evidence="1">HTH cro/C1-type domain-containing protein</fullName>
    </recommendedName>
</protein>
<dbReference type="PANTHER" id="PTHR38431:SF1">
    <property type="entry name" value="BLL2305 PROTEIN"/>
    <property type="match status" value="1"/>
</dbReference>
<organism evidence="2 3">
    <name type="scientific">Deinococcus aetherius</name>
    <dbReference type="NCBI Taxonomy" id="200252"/>
    <lineage>
        <taxon>Bacteria</taxon>
        <taxon>Thermotogati</taxon>
        <taxon>Deinococcota</taxon>
        <taxon>Deinococci</taxon>
        <taxon>Deinococcales</taxon>
        <taxon>Deinococcaceae</taxon>
        <taxon>Deinococcus</taxon>
    </lineage>
</organism>
<sequence length="370" mass="37717">MVVQRVRAWRERAGIGAAELARRAGLTRQALHRVETGAVEPGIHTALTLARELGTAVETLFELAPGETLAEPVGDAPAPGSRVRLARVGERTLALPLGAEDSFTWAADGVAGPPRPDGALPVTPTGDALALAARTVVVAGCDPSLRLLAAAVPGAAGRVLVRSLPSEEALRTVARGEAHGAAVHLWDTGTGSLNHAALDFALGPLGFSVHRLWTWTQGWMVAPGNPRGIRRAADLAGRGVRLANRPPGAGSRVLLDAWLAEAGVSPADVGGHDRLVASPAEVARAIRAGEADVGVGPQAVAAAHGLDFVPVQVEPVELVVPAAHARHPALAALLAAAASPALHAQLATLGGYDPAGAGQVTLVRPARRSA</sequence>
<proteinExistence type="predicted"/>
<name>A0ABN6RJI6_9DEIO</name>
<dbReference type="CDD" id="cd00093">
    <property type="entry name" value="HTH_XRE"/>
    <property type="match status" value="1"/>
</dbReference>
<dbReference type="Gene3D" id="3.40.190.10">
    <property type="entry name" value="Periplasmic binding protein-like II"/>
    <property type="match status" value="1"/>
</dbReference>
<dbReference type="EMBL" id="AP026561">
    <property type="protein sequence ID" value="BDP43510.1"/>
    <property type="molecule type" value="Genomic_DNA"/>
</dbReference>
<feature type="domain" description="HTH cro/C1-type" evidence="1">
    <location>
        <begin position="6"/>
        <end position="60"/>
    </location>
</feature>
<dbReference type="InterPro" id="IPR001387">
    <property type="entry name" value="Cro/C1-type_HTH"/>
</dbReference>
<gene>
    <name evidence="2" type="ORF">DAETH_34790</name>
</gene>
<dbReference type="SUPFAM" id="SSF47413">
    <property type="entry name" value="lambda repressor-like DNA-binding domains"/>
    <property type="match status" value="1"/>
</dbReference>
<evidence type="ECO:0000259" key="1">
    <source>
        <dbReference type="PROSITE" id="PS50943"/>
    </source>
</evidence>
<dbReference type="SUPFAM" id="SSF53850">
    <property type="entry name" value="Periplasmic binding protein-like II"/>
    <property type="match status" value="1"/>
</dbReference>
<evidence type="ECO:0000313" key="2">
    <source>
        <dbReference type="EMBL" id="BDP43510.1"/>
    </source>
</evidence>
<geneLocation type="plasmid" evidence="2 3">
    <name>pDAETH-1</name>
</geneLocation>
<keyword evidence="3" id="KW-1185">Reference proteome</keyword>
<reference evidence="2" key="1">
    <citation type="submission" date="2022-07" db="EMBL/GenBank/DDBJ databases">
        <title>Complete Genome Sequence of the Radioresistant Bacterium Deinococcus aetherius ST0316, Isolated from the Air Dust collected in Lower Stratosphere above Japan.</title>
        <authorList>
            <person name="Satoh K."/>
            <person name="Hagiwara K."/>
            <person name="Katsumata K."/>
            <person name="Kubo A."/>
            <person name="Yokobori S."/>
            <person name="Yamagishi A."/>
            <person name="Oono Y."/>
            <person name="Narumi I."/>
        </authorList>
    </citation>
    <scope>NUCLEOTIDE SEQUENCE</scope>
    <source>
        <strain evidence="2">ST0316</strain>
        <plasmid evidence="2">pDAETH-1</plasmid>
    </source>
</reference>
<dbReference type="PROSITE" id="PS50943">
    <property type="entry name" value="HTH_CROC1"/>
    <property type="match status" value="1"/>
</dbReference>
<accession>A0ABN6RJI6</accession>
<dbReference type="Proteomes" id="UP001064971">
    <property type="component" value="Plasmid pDAETH-1"/>
</dbReference>
<dbReference type="Gene3D" id="1.10.260.40">
    <property type="entry name" value="lambda repressor-like DNA-binding domains"/>
    <property type="match status" value="1"/>
</dbReference>
<evidence type="ECO:0000313" key="3">
    <source>
        <dbReference type="Proteomes" id="UP001064971"/>
    </source>
</evidence>
<dbReference type="InterPro" id="IPR010982">
    <property type="entry name" value="Lambda_DNA-bd_dom_sf"/>
</dbReference>
<dbReference type="Pfam" id="PF13560">
    <property type="entry name" value="HTH_31"/>
    <property type="match status" value="1"/>
</dbReference>
<dbReference type="SMART" id="SM00530">
    <property type="entry name" value="HTH_XRE"/>
    <property type="match status" value="1"/>
</dbReference>
<dbReference type="PANTHER" id="PTHR38431">
    <property type="entry name" value="BLL2305 PROTEIN"/>
    <property type="match status" value="1"/>
</dbReference>
<keyword evidence="2" id="KW-0614">Plasmid</keyword>
<dbReference type="Pfam" id="PF12727">
    <property type="entry name" value="PBP_like"/>
    <property type="match status" value="1"/>
</dbReference>
<dbReference type="InterPro" id="IPR024370">
    <property type="entry name" value="PBP_domain"/>
</dbReference>